<dbReference type="EMBL" id="BAABHQ010000011">
    <property type="protein sequence ID" value="GAA4883931.1"/>
    <property type="molecule type" value="Genomic_DNA"/>
</dbReference>
<dbReference type="Gene3D" id="1.20.1250.20">
    <property type="entry name" value="MFS general substrate transporter like domains"/>
    <property type="match status" value="1"/>
</dbReference>
<feature type="transmembrane region" description="Helical" evidence="7">
    <location>
        <begin position="92"/>
        <end position="110"/>
    </location>
</feature>
<evidence type="ECO:0000256" key="2">
    <source>
        <dbReference type="ARBA" id="ARBA00022448"/>
    </source>
</evidence>
<evidence type="ECO:0000313" key="9">
    <source>
        <dbReference type="EMBL" id="GAA4883931.1"/>
    </source>
</evidence>
<feature type="transmembrane region" description="Helical" evidence="7">
    <location>
        <begin position="122"/>
        <end position="142"/>
    </location>
</feature>
<keyword evidence="2" id="KW-0813">Transport</keyword>
<dbReference type="PROSITE" id="PS50850">
    <property type="entry name" value="MFS"/>
    <property type="match status" value="1"/>
</dbReference>
<feature type="transmembrane region" description="Helical" evidence="7">
    <location>
        <begin position="28"/>
        <end position="48"/>
    </location>
</feature>
<dbReference type="Pfam" id="PF07690">
    <property type="entry name" value="MFS_1"/>
    <property type="match status" value="1"/>
</dbReference>
<reference evidence="10" key="1">
    <citation type="journal article" date="2019" name="Int. J. Syst. Evol. Microbiol.">
        <title>The Global Catalogue of Microorganisms (GCM) 10K type strain sequencing project: providing services to taxonomists for standard genome sequencing and annotation.</title>
        <authorList>
            <consortium name="The Broad Institute Genomics Platform"/>
            <consortium name="The Broad Institute Genome Sequencing Center for Infectious Disease"/>
            <person name="Wu L."/>
            <person name="Ma J."/>
        </authorList>
    </citation>
    <scope>NUCLEOTIDE SEQUENCE [LARGE SCALE GENOMIC DNA]</scope>
    <source>
        <strain evidence="10">JCM 17983</strain>
    </source>
</reference>
<gene>
    <name evidence="9" type="ORF">GCM10023203_39820</name>
</gene>
<dbReference type="PANTHER" id="PTHR23517:SF13">
    <property type="entry name" value="MAJOR FACILITATOR SUPERFAMILY MFS_1"/>
    <property type="match status" value="1"/>
</dbReference>
<evidence type="ECO:0000256" key="1">
    <source>
        <dbReference type="ARBA" id="ARBA00004651"/>
    </source>
</evidence>
<keyword evidence="3" id="KW-1003">Cell membrane</keyword>
<dbReference type="InterPro" id="IPR036259">
    <property type="entry name" value="MFS_trans_sf"/>
</dbReference>
<evidence type="ECO:0000256" key="5">
    <source>
        <dbReference type="ARBA" id="ARBA00022989"/>
    </source>
</evidence>
<evidence type="ECO:0000259" key="8">
    <source>
        <dbReference type="PROSITE" id="PS50850"/>
    </source>
</evidence>
<evidence type="ECO:0000256" key="7">
    <source>
        <dbReference type="SAM" id="Phobius"/>
    </source>
</evidence>
<evidence type="ECO:0000256" key="4">
    <source>
        <dbReference type="ARBA" id="ARBA00022692"/>
    </source>
</evidence>
<feature type="transmembrane region" description="Helical" evidence="7">
    <location>
        <begin position="349"/>
        <end position="372"/>
    </location>
</feature>
<dbReference type="InterPro" id="IPR020846">
    <property type="entry name" value="MFS_dom"/>
</dbReference>
<dbReference type="Proteomes" id="UP001500457">
    <property type="component" value="Unassembled WGS sequence"/>
</dbReference>
<protein>
    <submittedName>
        <fullName evidence="9">MFS transporter</fullName>
    </submittedName>
</protein>
<feature type="transmembrane region" description="Helical" evidence="7">
    <location>
        <begin position="260"/>
        <end position="283"/>
    </location>
</feature>
<dbReference type="SUPFAM" id="SSF103473">
    <property type="entry name" value="MFS general substrate transporter"/>
    <property type="match status" value="1"/>
</dbReference>
<proteinExistence type="predicted"/>
<feature type="domain" description="Major facilitator superfamily (MFS) profile" evidence="8">
    <location>
        <begin position="25"/>
        <end position="403"/>
    </location>
</feature>
<dbReference type="InterPro" id="IPR050171">
    <property type="entry name" value="MFS_Transporters"/>
</dbReference>
<feature type="transmembrane region" description="Helical" evidence="7">
    <location>
        <begin position="224"/>
        <end position="248"/>
    </location>
</feature>
<comment type="caution">
    <text evidence="9">The sequence shown here is derived from an EMBL/GenBank/DDBJ whole genome shotgun (WGS) entry which is preliminary data.</text>
</comment>
<keyword evidence="5 7" id="KW-1133">Transmembrane helix</keyword>
<accession>A0ABP9ERS1</accession>
<comment type="subcellular location">
    <subcellularLocation>
        <location evidence="1">Cell membrane</location>
        <topology evidence="1">Multi-pass membrane protein</topology>
    </subcellularLocation>
</comment>
<evidence type="ECO:0000256" key="6">
    <source>
        <dbReference type="ARBA" id="ARBA00023136"/>
    </source>
</evidence>
<evidence type="ECO:0000256" key="3">
    <source>
        <dbReference type="ARBA" id="ARBA00022475"/>
    </source>
</evidence>
<feature type="transmembrane region" description="Helical" evidence="7">
    <location>
        <begin position="290"/>
        <end position="307"/>
    </location>
</feature>
<name>A0ABP9ERS1_9PSEU</name>
<evidence type="ECO:0000313" key="10">
    <source>
        <dbReference type="Proteomes" id="UP001500457"/>
    </source>
</evidence>
<dbReference type="PANTHER" id="PTHR23517">
    <property type="entry name" value="RESISTANCE PROTEIN MDTM, PUTATIVE-RELATED-RELATED"/>
    <property type="match status" value="1"/>
</dbReference>
<keyword evidence="10" id="KW-1185">Reference proteome</keyword>
<feature type="transmembrane region" description="Helical" evidence="7">
    <location>
        <begin position="178"/>
        <end position="198"/>
    </location>
</feature>
<keyword evidence="4 7" id="KW-0812">Transmembrane</keyword>
<feature type="transmembrane region" description="Helical" evidence="7">
    <location>
        <begin position="313"/>
        <end position="337"/>
    </location>
</feature>
<feature type="transmembrane region" description="Helical" evidence="7">
    <location>
        <begin position="149"/>
        <end position="172"/>
    </location>
</feature>
<dbReference type="InterPro" id="IPR011701">
    <property type="entry name" value="MFS"/>
</dbReference>
<organism evidence="9 10">
    <name type="scientific">Actinomycetospora straminea</name>
    <dbReference type="NCBI Taxonomy" id="663607"/>
    <lineage>
        <taxon>Bacteria</taxon>
        <taxon>Bacillati</taxon>
        <taxon>Actinomycetota</taxon>
        <taxon>Actinomycetes</taxon>
        <taxon>Pseudonocardiales</taxon>
        <taxon>Pseudonocardiaceae</taxon>
        <taxon>Actinomycetospora</taxon>
    </lineage>
</organism>
<feature type="transmembrane region" description="Helical" evidence="7">
    <location>
        <begin position="378"/>
        <end position="399"/>
    </location>
</feature>
<feature type="transmembrane region" description="Helical" evidence="7">
    <location>
        <begin position="60"/>
        <end position="80"/>
    </location>
</feature>
<keyword evidence="6 7" id="KW-0472">Membrane</keyword>
<sequence length="410" mass="40349">MRIVEVMTAAAPPGTDASTGPPSRSARAWALALLALGAAGAGIPSPLYPAYQAQLGFSDVTLTAVYAVYPLVSVPAVFLLGPLGDRLSPRRVMRCGIVLAAAGSLALALAPSTGWLVLGRVAYGIALAVITGAGVAVATSGADKVRAGAVSAVVFILGTGAGPVLGGALTAYGPTPGLLPFGVDLVLLAVVFVGLGSVRDPGPADVPAPDTEGDPPATGTARRALVVAAVNGFLGWAVVGLFLGLISSVAERFLGLGDPLWGGALAGALLLWSTLTVAVVGRLGPRRSQLVGLVALAVSLVVLAPAVDSLAAIVTACVVAGLANGLLYGGATTVVATTAPPERASRTAAAVYSAFYLGAGLPTLLVGVLTTLLPLDAALSTIAVATLALTAVMIVVSGVDNHRAAASATR</sequence>